<dbReference type="Gene3D" id="3.10.580.10">
    <property type="entry name" value="CBS-domain"/>
    <property type="match status" value="1"/>
</dbReference>
<evidence type="ECO:0000313" key="4">
    <source>
        <dbReference type="EMBL" id="BBD07395.1"/>
    </source>
</evidence>
<accession>A0A2Z6AW34</accession>
<evidence type="ECO:0000256" key="1">
    <source>
        <dbReference type="PROSITE-ProRule" id="PRU00169"/>
    </source>
</evidence>
<dbReference type="SUPFAM" id="SSF54631">
    <property type="entry name" value="CBS-domain pair"/>
    <property type="match status" value="1"/>
</dbReference>
<dbReference type="PROSITE" id="PS50110">
    <property type="entry name" value="RESPONSE_REGULATORY"/>
    <property type="match status" value="1"/>
</dbReference>
<dbReference type="InterPro" id="IPR001789">
    <property type="entry name" value="Sig_transdc_resp-reg_receiver"/>
</dbReference>
<dbReference type="PANTHER" id="PTHR43081">
    <property type="entry name" value="ADENYLATE CYCLASE, TERMINAL-DIFFERENTIATION SPECIFIC-RELATED"/>
    <property type="match status" value="1"/>
</dbReference>
<dbReference type="CDD" id="cd07302">
    <property type="entry name" value="CHD"/>
    <property type="match status" value="1"/>
</dbReference>
<feature type="modified residue" description="4-aspartylphosphate" evidence="1">
    <location>
        <position position="54"/>
    </location>
</feature>
<dbReference type="Pfam" id="PF00072">
    <property type="entry name" value="Response_reg"/>
    <property type="match status" value="1"/>
</dbReference>
<dbReference type="SUPFAM" id="SSF52172">
    <property type="entry name" value="CheY-like"/>
    <property type="match status" value="1"/>
</dbReference>
<sequence>MGEKSRILLVDDTPVNIKLLADLLREDYILSVATNGADALELAAKDRPDLVLLDIMMPDMDGYEVCTRLKSDESTADVPVIFVTAMNDVEDETKGFELGAVDFIAKPISPAIVRSRVRSAVALRRKTRELKSLSAKLSRYLSPQLYDSIFKGTRDALIGSRRKKLTVFFSDIVGFTDTTERLEAEEMSALLNSYLDRMSGIVIKHGGTIDKFMGDAIMAFFGDPDSKGETQDALSCVLMAMEMREAMKEFRREWFDRGVETPFRVRAGINSGYCTVGNFGSAERMEYTIIGGQVNIASRLESNAEPDQILISHETWSLVRDKIYCIKKQPLALKGIPYPVQTYQVVDLIENVSGGDYAHPVEELAEQALTIEGATTVREARTQLSGEASTCLIIMGGESEIAGIVTREMIFQAMDSGNPLAVLDGPVSAVMNHAPLVVDPGVSVARASQLAADRSGVLAYSPLILVNESGIRGVVPLPVLMGRLAKLCLGETCNDNKVIN</sequence>
<dbReference type="SMART" id="SM00044">
    <property type="entry name" value="CYCc"/>
    <property type="match status" value="1"/>
</dbReference>
<dbReference type="RefSeq" id="WP_126376611.1">
    <property type="nucleotide sequence ID" value="NZ_AP017378.1"/>
</dbReference>
<keyword evidence="1" id="KW-0597">Phosphoprotein</keyword>
<dbReference type="EMBL" id="AP017378">
    <property type="protein sequence ID" value="BBD07395.1"/>
    <property type="molecule type" value="Genomic_DNA"/>
</dbReference>
<dbReference type="CDD" id="cd19920">
    <property type="entry name" value="REC_PA4781-like"/>
    <property type="match status" value="1"/>
</dbReference>
<dbReference type="SMART" id="SM00448">
    <property type="entry name" value="REC"/>
    <property type="match status" value="1"/>
</dbReference>
<dbReference type="AlphaFoldDB" id="A0A2Z6AW34"/>
<dbReference type="InterPro" id="IPR050697">
    <property type="entry name" value="Adenylyl/Guanylyl_Cyclase_3/4"/>
</dbReference>
<dbReference type="GO" id="GO:0004016">
    <property type="term" value="F:adenylate cyclase activity"/>
    <property type="evidence" value="ECO:0007669"/>
    <property type="project" value="UniProtKB-ARBA"/>
</dbReference>
<organism evidence="4 5">
    <name type="scientific">Desulfovibrio ferrophilus</name>
    <dbReference type="NCBI Taxonomy" id="241368"/>
    <lineage>
        <taxon>Bacteria</taxon>
        <taxon>Pseudomonadati</taxon>
        <taxon>Thermodesulfobacteriota</taxon>
        <taxon>Desulfovibrionia</taxon>
        <taxon>Desulfovibrionales</taxon>
        <taxon>Desulfovibrionaceae</taxon>
        <taxon>Desulfovibrio</taxon>
    </lineage>
</organism>
<dbReference type="OrthoDB" id="9806735at2"/>
<evidence type="ECO:0000259" key="3">
    <source>
        <dbReference type="PROSITE" id="PS50125"/>
    </source>
</evidence>
<dbReference type="InterPro" id="IPR011006">
    <property type="entry name" value="CheY-like_superfamily"/>
</dbReference>
<name>A0A2Z6AW34_9BACT</name>
<dbReference type="Proteomes" id="UP000269883">
    <property type="component" value="Chromosome"/>
</dbReference>
<dbReference type="KEGG" id="dfl:DFE_0669"/>
<gene>
    <name evidence="4" type="ORF">DFE_0669</name>
</gene>
<feature type="domain" description="Response regulatory" evidence="2">
    <location>
        <begin position="6"/>
        <end position="121"/>
    </location>
</feature>
<feature type="domain" description="Guanylate cyclase" evidence="3">
    <location>
        <begin position="166"/>
        <end position="301"/>
    </location>
</feature>
<dbReference type="GO" id="GO:0006171">
    <property type="term" value="P:cAMP biosynthetic process"/>
    <property type="evidence" value="ECO:0007669"/>
    <property type="project" value="TreeGrafter"/>
</dbReference>
<proteinExistence type="predicted"/>
<dbReference type="Pfam" id="PF00211">
    <property type="entry name" value="Guanylate_cyc"/>
    <property type="match status" value="1"/>
</dbReference>
<dbReference type="InterPro" id="IPR001054">
    <property type="entry name" value="A/G_cyclase"/>
</dbReference>
<keyword evidence="5" id="KW-1185">Reference proteome</keyword>
<dbReference type="SUPFAM" id="SSF55073">
    <property type="entry name" value="Nucleotide cyclase"/>
    <property type="match status" value="1"/>
</dbReference>
<dbReference type="PROSITE" id="PS50125">
    <property type="entry name" value="GUANYLATE_CYCLASE_2"/>
    <property type="match status" value="1"/>
</dbReference>
<protein>
    <submittedName>
        <fullName evidence="4">Adenylate/guanylate cyclase</fullName>
    </submittedName>
</protein>
<dbReference type="PANTHER" id="PTHR43081:SF18">
    <property type="entry name" value="BLL7624 PROTEIN"/>
    <property type="match status" value="1"/>
</dbReference>
<evidence type="ECO:0000313" key="5">
    <source>
        <dbReference type="Proteomes" id="UP000269883"/>
    </source>
</evidence>
<dbReference type="GO" id="GO:0000160">
    <property type="term" value="P:phosphorelay signal transduction system"/>
    <property type="evidence" value="ECO:0007669"/>
    <property type="project" value="InterPro"/>
</dbReference>
<reference evidence="4 5" key="1">
    <citation type="journal article" date="2018" name="Sci. Adv.">
        <title>Multi-heme cytochromes provide a pathway for survival in energy-limited environments.</title>
        <authorList>
            <person name="Deng X."/>
            <person name="Dohmae N."/>
            <person name="Nealson K.H."/>
            <person name="Hashimoto K."/>
            <person name="Okamoto A."/>
        </authorList>
    </citation>
    <scope>NUCLEOTIDE SEQUENCE [LARGE SCALE GENOMIC DNA]</scope>
    <source>
        <strain evidence="4 5">IS5</strain>
    </source>
</reference>
<evidence type="ECO:0000259" key="2">
    <source>
        <dbReference type="PROSITE" id="PS50110"/>
    </source>
</evidence>
<dbReference type="InterPro" id="IPR029787">
    <property type="entry name" value="Nucleotide_cyclase"/>
</dbReference>
<dbReference type="Gene3D" id="3.30.70.1230">
    <property type="entry name" value="Nucleotide cyclase"/>
    <property type="match status" value="1"/>
</dbReference>
<dbReference type="Gene3D" id="3.40.50.2300">
    <property type="match status" value="1"/>
</dbReference>
<dbReference type="InterPro" id="IPR046342">
    <property type="entry name" value="CBS_dom_sf"/>
</dbReference>